<dbReference type="AlphaFoldDB" id="A0A3S5H679"/>
<dbReference type="VEuPathDB" id="TriTrypDB:LdCL_080014600"/>
<keyword evidence="3" id="KW-1185">Reference proteome</keyword>
<protein>
    <submittedName>
        <fullName evidence="2">Uncharacterized protein</fullName>
    </submittedName>
</protein>
<feature type="compositionally biased region" description="Polar residues" evidence="1">
    <location>
        <begin position="1"/>
        <end position="18"/>
    </location>
</feature>
<sequence length="129" mass="13709">MRQRGNHCSSSNISQSRAHATASGRDGVPSTEELHRTLHSPPVAYSSNLKGTVYTAAAANKAVGGGRAAEHLLPPSSMRAVADPDSNLEKGAAWTTWPTADGGTKSHRSNSESGVVELTQRSWYDRQPL</sequence>
<feature type="region of interest" description="Disordered" evidence="1">
    <location>
        <begin position="1"/>
        <end position="47"/>
    </location>
</feature>
<evidence type="ECO:0000313" key="3">
    <source>
        <dbReference type="Proteomes" id="UP000274082"/>
    </source>
</evidence>
<accession>A0A3S5H679</accession>
<reference evidence="2 3" key="1">
    <citation type="journal article" date="2018" name="Sci. Rep.">
        <title>A complete Leishmania donovani reference genome identifies novel genetic variations associated with virulence.</title>
        <authorList>
            <person name="Lypaczewski P."/>
            <person name="Hoshizaki J."/>
            <person name="Zhang W.-W."/>
            <person name="McCall L.-I."/>
            <person name="Torcivia-Rodriguez J."/>
            <person name="Simonyan V."/>
            <person name="Kaur A."/>
            <person name="Dewar K."/>
            <person name="Matlashewski G."/>
        </authorList>
    </citation>
    <scope>NUCLEOTIDE SEQUENCE [LARGE SCALE GENOMIC DNA]</scope>
    <source>
        <strain evidence="2 3">LdCL</strain>
    </source>
</reference>
<organism evidence="2 3">
    <name type="scientific">Leishmania donovani</name>
    <dbReference type="NCBI Taxonomy" id="5661"/>
    <lineage>
        <taxon>Eukaryota</taxon>
        <taxon>Discoba</taxon>
        <taxon>Euglenozoa</taxon>
        <taxon>Kinetoplastea</taxon>
        <taxon>Metakinetoplastina</taxon>
        <taxon>Trypanosomatida</taxon>
        <taxon>Trypanosomatidae</taxon>
        <taxon>Leishmaniinae</taxon>
        <taxon>Leishmania</taxon>
    </lineage>
</organism>
<name>A0A3S5H679_LEIDO</name>
<dbReference type="EMBL" id="CP029507">
    <property type="protein sequence ID" value="AYU76398.1"/>
    <property type="molecule type" value="Genomic_DNA"/>
</dbReference>
<feature type="region of interest" description="Disordered" evidence="1">
    <location>
        <begin position="82"/>
        <end position="129"/>
    </location>
</feature>
<proteinExistence type="predicted"/>
<evidence type="ECO:0000256" key="1">
    <source>
        <dbReference type="SAM" id="MobiDB-lite"/>
    </source>
</evidence>
<dbReference type="Proteomes" id="UP000274082">
    <property type="component" value="Chromosome 8"/>
</dbReference>
<evidence type="ECO:0000313" key="2">
    <source>
        <dbReference type="EMBL" id="AYU76398.1"/>
    </source>
</evidence>
<gene>
    <name evidence="2" type="ORF">LdCL_080014600</name>
</gene>